<dbReference type="OrthoDB" id="3981235at2759"/>
<dbReference type="InterPro" id="IPR052093">
    <property type="entry name" value="HR_Repair_Mediator"/>
</dbReference>
<evidence type="ECO:0000256" key="2">
    <source>
        <dbReference type="ARBA" id="ARBA00022741"/>
    </source>
</evidence>
<sequence>MLILPLQTVLQNVPRLSTGLPTLDAILDGGIRRNSILEVSFVPGAGSDALDLILNVVLEVLEKGERVLWIQMGSLFPIRKLVQLDRFHGPMLDQITVISISSLSELAYLFSNTLKKQPRGQEQEYGLVVLDDLASLVNYSFHKLTKTFTKRRAVVTAHNNNLEAEKKLGISKVRLPRNPYSAADRRLHFLQELMLMISSYNRTHNSISVLCGPLNTTNRKVGKSNVMQTILQPMLGFTGVWLHQVANRLVVFKDWHKQTEESAGLQVLPHIAVHTNPRNPKIPPSHPMKVVVFSRSREGIVEVSSKGRNMDPATSTDREAGSESEATTQPDLEGSPPSK</sequence>
<dbReference type="Proteomes" id="UP000094565">
    <property type="component" value="Chromosome 3"/>
</dbReference>
<evidence type="ECO:0000256" key="1">
    <source>
        <dbReference type="ARBA" id="ARBA00004123"/>
    </source>
</evidence>
<dbReference type="Gene3D" id="3.40.50.300">
    <property type="entry name" value="P-loop containing nucleotide triphosphate hydrolases"/>
    <property type="match status" value="1"/>
</dbReference>
<proteinExistence type="predicted"/>
<keyword evidence="9" id="KW-1185">Reference proteome</keyword>
<protein>
    <submittedName>
        <fullName evidence="8">BA75_04151T0</fullName>
    </submittedName>
</protein>
<feature type="region of interest" description="Disordered" evidence="7">
    <location>
        <begin position="301"/>
        <end position="339"/>
    </location>
</feature>
<evidence type="ECO:0000256" key="3">
    <source>
        <dbReference type="ARBA" id="ARBA00022763"/>
    </source>
</evidence>
<dbReference type="GO" id="GO:0033065">
    <property type="term" value="C:Rad51C-XRCC3 complex"/>
    <property type="evidence" value="ECO:0007669"/>
    <property type="project" value="TreeGrafter"/>
</dbReference>
<keyword evidence="2" id="KW-0547">Nucleotide-binding</keyword>
<dbReference type="SUPFAM" id="SSF52540">
    <property type="entry name" value="P-loop containing nucleoside triphosphate hydrolases"/>
    <property type="match status" value="1"/>
</dbReference>
<gene>
    <name evidence="8" type="ORF">ATY40_BA7504151</name>
</gene>
<keyword evidence="3" id="KW-0227">DNA damage</keyword>
<dbReference type="AlphaFoldDB" id="A0A1B2JH99"/>
<keyword evidence="6" id="KW-0539">Nucleus</keyword>
<evidence type="ECO:0000256" key="6">
    <source>
        <dbReference type="ARBA" id="ARBA00023242"/>
    </source>
</evidence>
<dbReference type="GO" id="GO:0008821">
    <property type="term" value="F:crossover junction DNA endonuclease activity"/>
    <property type="evidence" value="ECO:0007669"/>
    <property type="project" value="TreeGrafter"/>
</dbReference>
<dbReference type="PANTHER" id="PTHR46239:SF1">
    <property type="entry name" value="DNA REPAIR PROTEIN RAD51 HOMOLOG 3"/>
    <property type="match status" value="1"/>
</dbReference>
<dbReference type="GO" id="GO:0005657">
    <property type="term" value="C:replication fork"/>
    <property type="evidence" value="ECO:0007669"/>
    <property type="project" value="TreeGrafter"/>
</dbReference>
<accession>A0A1B2JH99</accession>
<dbReference type="InterPro" id="IPR027417">
    <property type="entry name" value="P-loop_NTPase"/>
</dbReference>
<dbReference type="GO" id="GO:0005524">
    <property type="term" value="F:ATP binding"/>
    <property type="evidence" value="ECO:0007669"/>
    <property type="project" value="UniProtKB-KW"/>
</dbReference>
<comment type="subcellular location">
    <subcellularLocation>
        <location evidence="1">Nucleus</location>
    </subcellularLocation>
</comment>
<dbReference type="PANTHER" id="PTHR46239">
    <property type="entry name" value="DNA REPAIR PROTEIN RAD51 HOMOLOG 3 RAD51C"/>
    <property type="match status" value="1"/>
</dbReference>
<evidence type="ECO:0000256" key="5">
    <source>
        <dbReference type="ARBA" id="ARBA00023204"/>
    </source>
</evidence>
<evidence type="ECO:0000313" key="8">
    <source>
        <dbReference type="EMBL" id="ANZ77188.1"/>
    </source>
</evidence>
<keyword evidence="5" id="KW-0234">DNA repair</keyword>
<reference evidence="8 9" key="1">
    <citation type="submission" date="2016-02" db="EMBL/GenBank/DDBJ databases">
        <title>Comparative genomic and transcriptomic foundation for Pichia pastoris.</title>
        <authorList>
            <person name="Love K.R."/>
            <person name="Shah K.A."/>
            <person name="Whittaker C.A."/>
            <person name="Wu J."/>
            <person name="Bartlett M.C."/>
            <person name="Ma D."/>
            <person name="Leeson R.L."/>
            <person name="Priest M."/>
            <person name="Young S.K."/>
            <person name="Love J.C."/>
        </authorList>
    </citation>
    <scope>NUCLEOTIDE SEQUENCE [LARGE SCALE GENOMIC DNA]</scope>
    <source>
        <strain evidence="8 9">ATCC 28485</strain>
    </source>
</reference>
<dbReference type="GO" id="GO:0033063">
    <property type="term" value="C:Rad51B-Rad51C-Rad51D-XRCC2 complex"/>
    <property type="evidence" value="ECO:0007669"/>
    <property type="project" value="TreeGrafter"/>
</dbReference>
<dbReference type="GO" id="GO:0000707">
    <property type="term" value="P:meiotic DNA recombinase assembly"/>
    <property type="evidence" value="ECO:0007669"/>
    <property type="project" value="TreeGrafter"/>
</dbReference>
<name>A0A1B2JH99_PICPA</name>
<evidence type="ECO:0000313" key="9">
    <source>
        <dbReference type="Proteomes" id="UP000094565"/>
    </source>
</evidence>
<dbReference type="GO" id="GO:0000400">
    <property type="term" value="F:four-way junction DNA binding"/>
    <property type="evidence" value="ECO:0007669"/>
    <property type="project" value="TreeGrafter"/>
</dbReference>
<organism evidence="8 9">
    <name type="scientific">Komagataella pastoris</name>
    <name type="common">Yeast</name>
    <name type="synonym">Pichia pastoris</name>
    <dbReference type="NCBI Taxonomy" id="4922"/>
    <lineage>
        <taxon>Eukaryota</taxon>
        <taxon>Fungi</taxon>
        <taxon>Dikarya</taxon>
        <taxon>Ascomycota</taxon>
        <taxon>Saccharomycotina</taxon>
        <taxon>Pichiomycetes</taxon>
        <taxon>Pichiales</taxon>
        <taxon>Pichiaceae</taxon>
        <taxon>Komagataella</taxon>
    </lineage>
</organism>
<keyword evidence="4" id="KW-0067">ATP-binding</keyword>
<dbReference type="EMBL" id="CP014586">
    <property type="protein sequence ID" value="ANZ77188.1"/>
    <property type="molecule type" value="Genomic_DNA"/>
</dbReference>
<evidence type="ECO:0000256" key="4">
    <source>
        <dbReference type="ARBA" id="ARBA00022840"/>
    </source>
</evidence>
<dbReference type="GO" id="GO:0007131">
    <property type="term" value="P:reciprocal meiotic recombination"/>
    <property type="evidence" value="ECO:0007669"/>
    <property type="project" value="TreeGrafter"/>
</dbReference>
<evidence type="ECO:0000256" key="7">
    <source>
        <dbReference type="SAM" id="MobiDB-lite"/>
    </source>
</evidence>